<dbReference type="EMBL" id="WNDV01000013">
    <property type="protein sequence ID" value="KAF1036155.1"/>
    <property type="molecule type" value="Genomic_DNA"/>
</dbReference>
<proteinExistence type="predicted"/>
<organism evidence="1 2">
    <name type="scientific">Burkholderia lata (strain ATCC 17760 / DSM 23089 / LMG 22485 / NCIMB 9086 / R18194 / 383)</name>
    <dbReference type="NCBI Taxonomy" id="482957"/>
    <lineage>
        <taxon>Bacteria</taxon>
        <taxon>Pseudomonadati</taxon>
        <taxon>Pseudomonadota</taxon>
        <taxon>Betaproteobacteria</taxon>
        <taxon>Burkholderiales</taxon>
        <taxon>Burkholderiaceae</taxon>
        <taxon>Burkholderia</taxon>
        <taxon>Burkholderia cepacia complex</taxon>
    </lineage>
</organism>
<dbReference type="AlphaFoldDB" id="A0A833PSF6"/>
<name>A0A833PSF6_BURL3</name>
<sequence>MAGCDARMDRRDPVEIDAIGCDAVHDVMQM</sequence>
<protein>
    <submittedName>
        <fullName evidence="1">Uncharacterized protein</fullName>
    </submittedName>
</protein>
<evidence type="ECO:0000313" key="1">
    <source>
        <dbReference type="EMBL" id="KAF1036155.1"/>
    </source>
</evidence>
<comment type="caution">
    <text evidence="1">The sequence shown here is derived from an EMBL/GenBank/DDBJ whole genome shotgun (WGS) entry which is preliminary data.</text>
</comment>
<gene>
    <name evidence="1" type="ORF">GAK33_04158</name>
</gene>
<reference evidence="2" key="1">
    <citation type="journal article" date="2020" name="MBio">
        <title>Horizontal gene transfer to a defensive symbiont with a reduced genome amongst a multipartite beetle microbiome.</title>
        <authorList>
            <person name="Waterworth S.C."/>
            <person name="Florez L.V."/>
            <person name="Rees E.R."/>
            <person name="Hertweck C."/>
            <person name="Kaltenpoth M."/>
            <person name="Kwan J.C."/>
        </authorList>
    </citation>
    <scope>NUCLEOTIDE SEQUENCE [LARGE SCALE GENOMIC DNA]</scope>
</reference>
<dbReference type="Proteomes" id="UP000467522">
    <property type="component" value="Unassembled WGS sequence"/>
</dbReference>
<evidence type="ECO:0000313" key="2">
    <source>
        <dbReference type="Proteomes" id="UP000467522"/>
    </source>
</evidence>
<accession>A0A833PSF6</accession>